<accession>A0A090ALA8</accession>
<gene>
    <name evidence="1" type="ORF">THII_1558</name>
</gene>
<evidence type="ECO:0000313" key="1">
    <source>
        <dbReference type="EMBL" id="BAP55855.1"/>
    </source>
</evidence>
<sequence length="85" mass="8806">MLFKKLVGLEKTLFIGLLATSLGGAVLPVTGFGASTDQQSFTPAPNPNGADVWIRDGIADTGAEPSPPGICGGWWCSEDIVNTTQ</sequence>
<dbReference type="KEGG" id="tig:THII_1558"/>
<organism evidence="1 2">
    <name type="scientific">Thioploca ingrica</name>
    <dbReference type="NCBI Taxonomy" id="40754"/>
    <lineage>
        <taxon>Bacteria</taxon>
        <taxon>Pseudomonadati</taxon>
        <taxon>Pseudomonadota</taxon>
        <taxon>Gammaproteobacteria</taxon>
        <taxon>Thiotrichales</taxon>
        <taxon>Thiotrichaceae</taxon>
        <taxon>Thioploca</taxon>
    </lineage>
</organism>
<evidence type="ECO:0000313" key="2">
    <source>
        <dbReference type="Proteomes" id="UP000031623"/>
    </source>
</evidence>
<protein>
    <recommendedName>
        <fullName evidence="3">Secreted protein</fullName>
    </recommendedName>
</protein>
<proteinExistence type="predicted"/>
<reference evidence="1 2" key="1">
    <citation type="journal article" date="2014" name="ISME J.">
        <title>Ecophysiology of Thioploca ingrica as revealed by the complete genome sequence supplemented with proteomic evidence.</title>
        <authorList>
            <person name="Kojima H."/>
            <person name="Ogura Y."/>
            <person name="Yamamoto N."/>
            <person name="Togashi T."/>
            <person name="Mori H."/>
            <person name="Watanabe T."/>
            <person name="Nemoto F."/>
            <person name="Kurokawa K."/>
            <person name="Hayashi T."/>
            <person name="Fukui M."/>
        </authorList>
    </citation>
    <scope>NUCLEOTIDE SEQUENCE [LARGE SCALE GENOMIC DNA]</scope>
</reference>
<dbReference type="HOGENOM" id="CLU_2511648_0_0_6"/>
<dbReference type="Proteomes" id="UP000031623">
    <property type="component" value="Chromosome"/>
</dbReference>
<dbReference type="AlphaFoldDB" id="A0A090ALA8"/>
<keyword evidence="2" id="KW-1185">Reference proteome</keyword>
<evidence type="ECO:0008006" key="3">
    <source>
        <dbReference type="Google" id="ProtNLM"/>
    </source>
</evidence>
<dbReference type="EMBL" id="AP014633">
    <property type="protein sequence ID" value="BAP55855.1"/>
    <property type="molecule type" value="Genomic_DNA"/>
</dbReference>
<name>A0A090ALA8_9GAMM</name>
<dbReference type="STRING" id="40754.THII_1558"/>